<dbReference type="EMBL" id="WIXE01006141">
    <property type="protein sequence ID" value="KAK5981569.1"/>
    <property type="molecule type" value="Genomic_DNA"/>
</dbReference>
<dbReference type="InterPro" id="IPR004988">
    <property type="entry name" value="DUF273"/>
</dbReference>
<comment type="caution">
    <text evidence="2">The sequence shown here is derived from an EMBL/GenBank/DDBJ whole genome shotgun (WGS) entry which is preliminary data.</text>
</comment>
<evidence type="ECO:0008006" key="4">
    <source>
        <dbReference type="Google" id="ProtNLM"/>
    </source>
</evidence>
<dbReference type="InterPro" id="IPR029044">
    <property type="entry name" value="Nucleotide-diphossugar_trans"/>
</dbReference>
<dbReference type="Proteomes" id="UP001331761">
    <property type="component" value="Unassembled WGS sequence"/>
</dbReference>
<protein>
    <recommendedName>
        <fullName evidence="4">Nucleotide-diphospho-sugar transferase domain-containing protein</fullName>
    </recommendedName>
</protein>
<organism evidence="2 3">
    <name type="scientific">Trichostrongylus colubriformis</name>
    <name type="common">Black scour worm</name>
    <dbReference type="NCBI Taxonomy" id="6319"/>
    <lineage>
        <taxon>Eukaryota</taxon>
        <taxon>Metazoa</taxon>
        <taxon>Ecdysozoa</taxon>
        <taxon>Nematoda</taxon>
        <taxon>Chromadorea</taxon>
        <taxon>Rhabditida</taxon>
        <taxon>Rhabditina</taxon>
        <taxon>Rhabditomorpha</taxon>
        <taxon>Strongyloidea</taxon>
        <taxon>Trichostrongylidae</taxon>
        <taxon>Trichostrongylus</taxon>
    </lineage>
</organism>
<sequence>MKGRWPAEHTRSSHQRTLKPPIFVFLLIILSLLPTVLYIQQTFYGDHFSAFKLRWDDSDSFRKRDVKYPKRHNMSECPPYFGNITIFLGYTAKLKRDGMYDVAQRSLGCYLKTVNYTLLAIDLDNDSRVNESCSLHRSVFYRKHCAVIQYLSETDWMLVLDADTGVVNPDHCIEEYIDDRVSILLIERSFNWELSAGNYLVKNSPFAHQFLRSWADYEFKQPKSWHGHDQGGLMLVICVRLALGSKRLWSGKIRIFNKAHGFVRDGWLTGQMWSPEDFMLHGWKNHKHQRKHPFSKTIDPAKCGVGLHGWHWDQKKRVSAIGLRNAPKRKNMQPCKQQFGSVTIFVPRRGPRQNVPTMKRSVHPELYKRHCAAAAYLHTSEWMLVIDPETGVVNPRHCIEEWIDDRVDIIFIERFYNWEIRVSSYLVRNSDFSRKFLYDLAKWEFEPLPNWVSYDQGAFMLHLLQTIYPQAIWEIDACTDYWVKATSYQTYMATVMCVRHALGAQRVWPGKVRIYRRMHGWVRDIWISRNSWSEHDFMLHKWKNKVNEAGYLFKGGFKKQNCDASLKGWRWKREFLLTTAKLKKILMDSEEYYRSEFPNKGRVIPYFDYPDIAKCYPHCERANRTTEVGVKALRMKTRL</sequence>
<evidence type="ECO:0000313" key="3">
    <source>
        <dbReference type="Proteomes" id="UP001331761"/>
    </source>
</evidence>
<name>A0AAN8IP24_TRICO</name>
<dbReference type="PANTHER" id="PTHR31562">
    <property type="entry name" value="PROTEIN CBG18972"/>
    <property type="match status" value="1"/>
</dbReference>
<dbReference type="Pfam" id="PF03314">
    <property type="entry name" value="DUF273"/>
    <property type="match status" value="2"/>
</dbReference>
<feature type="transmembrane region" description="Helical" evidence="1">
    <location>
        <begin position="21"/>
        <end position="39"/>
    </location>
</feature>
<evidence type="ECO:0000313" key="2">
    <source>
        <dbReference type="EMBL" id="KAK5981569.1"/>
    </source>
</evidence>
<keyword evidence="1" id="KW-1133">Transmembrane helix</keyword>
<reference evidence="2 3" key="1">
    <citation type="submission" date="2019-10" db="EMBL/GenBank/DDBJ databases">
        <title>Assembly and Annotation for the nematode Trichostrongylus colubriformis.</title>
        <authorList>
            <person name="Martin J."/>
        </authorList>
    </citation>
    <scope>NUCLEOTIDE SEQUENCE [LARGE SCALE GENOMIC DNA]</scope>
    <source>
        <strain evidence="2">G859</strain>
        <tissue evidence="2">Whole worm</tissue>
    </source>
</reference>
<dbReference type="AlphaFoldDB" id="A0AAN8IP24"/>
<evidence type="ECO:0000256" key="1">
    <source>
        <dbReference type="SAM" id="Phobius"/>
    </source>
</evidence>
<keyword evidence="1" id="KW-0812">Transmembrane</keyword>
<proteinExistence type="predicted"/>
<accession>A0AAN8IP24</accession>
<keyword evidence="1" id="KW-0472">Membrane</keyword>
<dbReference type="Gene3D" id="3.90.550.10">
    <property type="entry name" value="Spore Coat Polysaccharide Biosynthesis Protein SpsA, Chain A"/>
    <property type="match status" value="2"/>
</dbReference>
<dbReference type="PANTHER" id="PTHR31562:SF8">
    <property type="entry name" value="ALPHA-1,6-MANNOSYLTRANSFERASE"/>
    <property type="match status" value="1"/>
</dbReference>
<keyword evidence="3" id="KW-1185">Reference proteome</keyword>
<gene>
    <name evidence="2" type="ORF">GCK32_001692</name>
</gene>